<dbReference type="EMBL" id="MFDV01000008">
    <property type="protein sequence ID" value="OGE72409.1"/>
    <property type="molecule type" value="Genomic_DNA"/>
</dbReference>
<organism evidence="2 3">
    <name type="scientific">Candidatus Daviesbacteria bacterium RIFCSPLOWO2_02_FULL_38_15</name>
    <dbReference type="NCBI Taxonomy" id="1797794"/>
    <lineage>
        <taxon>Bacteria</taxon>
        <taxon>Candidatus Daviesiibacteriota</taxon>
    </lineage>
</organism>
<dbReference type="Pfam" id="PF00534">
    <property type="entry name" value="Glycos_transf_1"/>
    <property type="match status" value="1"/>
</dbReference>
<sequence>MRAAIYSPYLDTFGGGEKYMMTIAEILSGDNRVDILLDQHLQELGADYLKDTLSKRFSLNLQKIAFINAPIGKQSSVVLRALFLKNYDVFVYLTDGSIFYPTAKKNILHIQSPLIGQPSKSAWGKFKLKGWDLIIYNSKFTEEHSKENWVLPSRVIYPPVDTFKIKPLKKKEYILSVGRFFGYLKNKKQEILIQIFKELFEAGKINGWSLHLVGSAGEGDKEYLRELQDLAKGIPIKFYPNLAYNDLVKLYGESSIYWHASGFEETDPTKMEHFGIATVEAMAGGCVPIVIQKGGQIEIIEDKISGYLWNTLNECKKLTVKVIRDEYLRSKLSENAVKRSKNFNKDKFIENILRVSHLTKQIKD</sequence>
<evidence type="ECO:0000259" key="1">
    <source>
        <dbReference type="Pfam" id="PF00534"/>
    </source>
</evidence>
<dbReference type="SUPFAM" id="SSF53756">
    <property type="entry name" value="UDP-Glycosyltransferase/glycogen phosphorylase"/>
    <property type="match status" value="1"/>
</dbReference>
<dbReference type="InterPro" id="IPR038013">
    <property type="entry name" value="ALG11"/>
</dbReference>
<feature type="domain" description="Glycosyl transferase family 1" evidence="1">
    <location>
        <begin position="164"/>
        <end position="338"/>
    </location>
</feature>
<dbReference type="AlphaFoldDB" id="A0A1F5N445"/>
<dbReference type="GO" id="GO:0004377">
    <property type="term" value="F:GDP-Man:Man(3)GlcNAc(2)-PP-Dol alpha-1,2-mannosyltransferase activity"/>
    <property type="evidence" value="ECO:0007669"/>
    <property type="project" value="InterPro"/>
</dbReference>
<evidence type="ECO:0000313" key="2">
    <source>
        <dbReference type="EMBL" id="OGE72409.1"/>
    </source>
</evidence>
<comment type="caution">
    <text evidence="2">The sequence shown here is derived from an EMBL/GenBank/DDBJ whole genome shotgun (WGS) entry which is preliminary data.</text>
</comment>
<evidence type="ECO:0000313" key="3">
    <source>
        <dbReference type="Proteomes" id="UP000177057"/>
    </source>
</evidence>
<dbReference type="PANTHER" id="PTHR45919">
    <property type="entry name" value="GDP-MAN:MAN(3)GLCNAC(2)-PP-DOL ALPHA-1,2-MANNOSYLTRANSFERASE"/>
    <property type="match status" value="1"/>
</dbReference>
<dbReference type="GO" id="GO:0006487">
    <property type="term" value="P:protein N-linked glycosylation"/>
    <property type="evidence" value="ECO:0007669"/>
    <property type="project" value="TreeGrafter"/>
</dbReference>
<protein>
    <recommendedName>
        <fullName evidence="1">Glycosyl transferase family 1 domain-containing protein</fullName>
    </recommendedName>
</protein>
<accession>A0A1F5N445</accession>
<name>A0A1F5N445_9BACT</name>
<dbReference type="Gene3D" id="3.40.50.2000">
    <property type="entry name" value="Glycogen Phosphorylase B"/>
    <property type="match status" value="1"/>
</dbReference>
<dbReference type="GO" id="GO:0016020">
    <property type="term" value="C:membrane"/>
    <property type="evidence" value="ECO:0007669"/>
    <property type="project" value="TreeGrafter"/>
</dbReference>
<dbReference type="STRING" id="1797794.A3H40_04155"/>
<dbReference type="InterPro" id="IPR001296">
    <property type="entry name" value="Glyco_trans_1"/>
</dbReference>
<dbReference type="Proteomes" id="UP000177057">
    <property type="component" value="Unassembled WGS sequence"/>
</dbReference>
<gene>
    <name evidence="2" type="ORF">A3H40_04155</name>
</gene>
<proteinExistence type="predicted"/>
<reference evidence="2 3" key="1">
    <citation type="journal article" date="2016" name="Nat. Commun.">
        <title>Thousands of microbial genomes shed light on interconnected biogeochemical processes in an aquifer system.</title>
        <authorList>
            <person name="Anantharaman K."/>
            <person name="Brown C.T."/>
            <person name="Hug L.A."/>
            <person name="Sharon I."/>
            <person name="Castelle C.J."/>
            <person name="Probst A.J."/>
            <person name="Thomas B.C."/>
            <person name="Singh A."/>
            <person name="Wilkins M.J."/>
            <person name="Karaoz U."/>
            <person name="Brodie E.L."/>
            <person name="Williams K.H."/>
            <person name="Hubbard S.S."/>
            <person name="Banfield J.F."/>
        </authorList>
    </citation>
    <scope>NUCLEOTIDE SEQUENCE [LARGE SCALE GENOMIC DNA]</scope>
</reference>
<dbReference type="PANTHER" id="PTHR45919:SF1">
    <property type="entry name" value="GDP-MAN:MAN(3)GLCNAC(2)-PP-DOL ALPHA-1,2-MANNOSYLTRANSFERASE"/>
    <property type="match status" value="1"/>
</dbReference>